<proteinExistence type="predicted"/>
<keyword evidence="5" id="KW-0547">Nucleotide-binding</keyword>
<reference evidence="13 14" key="1">
    <citation type="submission" date="2019-05" db="EMBL/GenBank/DDBJ databases">
        <title>Emergence of the Ug99 lineage of the wheat stem rust pathogen through somatic hybridization.</title>
        <authorList>
            <person name="Li F."/>
            <person name="Upadhyaya N.M."/>
            <person name="Sperschneider J."/>
            <person name="Matny O."/>
            <person name="Nguyen-Phuc H."/>
            <person name="Mago R."/>
            <person name="Raley C."/>
            <person name="Miller M.E."/>
            <person name="Silverstein K.A.T."/>
            <person name="Henningsen E."/>
            <person name="Hirsch C.D."/>
            <person name="Visser B."/>
            <person name="Pretorius Z.A."/>
            <person name="Steffenson B.J."/>
            <person name="Schwessinger B."/>
            <person name="Dodds P.N."/>
            <person name="Figueroa M."/>
        </authorList>
    </citation>
    <scope>NUCLEOTIDE SEQUENCE [LARGE SCALE GENOMIC DNA]</scope>
    <source>
        <strain evidence="11">21-0</strain>
        <strain evidence="12 14">Ug99</strain>
    </source>
</reference>
<evidence type="ECO:0000313" key="14">
    <source>
        <dbReference type="Proteomes" id="UP000325313"/>
    </source>
</evidence>
<dbReference type="OrthoDB" id="3638488at2759"/>
<dbReference type="InterPro" id="IPR011009">
    <property type="entry name" value="Kinase-like_dom_sf"/>
</dbReference>
<dbReference type="GO" id="GO:0005524">
    <property type="term" value="F:ATP binding"/>
    <property type="evidence" value="ECO:0007669"/>
    <property type="project" value="UniProtKB-KW"/>
</dbReference>
<dbReference type="AlphaFoldDB" id="A0A5B0SCZ9"/>
<dbReference type="Proteomes" id="UP000324748">
    <property type="component" value="Unassembled WGS sequence"/>
</dbReference>
<evidence type="ECO:0000256" key="4">
    <source>
        <dbReference type="ARBA" id="ARBA00022679"/>
    </source>
</evidence>
<evidence type="ECO:0000313" key="13">
    <source>
        <dbReference type="Proteomes" id="UP000324748"/>
    </source>
</evidence>
<name>A0A5B0SCZ9_PUCGR</name>
<organism evidence="12 14">
    <name type="scientific">Puccinia graminis f. sp. tritici</name>
    <dbReference type="NCBI Taxonomy" id="56615"/>
    <lineage>
        <taxon>Eukaryota</taxon>
        <taxon>Fungi</taxon>
        <taxon>Dikarya</taxon>
        <taxon>Basidiomycota</taxon>
        <taxon>Pucciniomycotina</taxon>
        <taxon>Pucciniomycetes</taxon>
        <taxon>Pucciniales</taxon>
        <taxon>Pucciniaceae</taxon>
        <taxon>Puccinia</taxon>
    </lineage>
</organism>
<dbReference type="PANTHER" id="PTHR22988">
    <property type="entry name" value="MYOTONIC DYSTROPHY S/T KINASE-RELATED"/>
    <property type="match status" value="1"/>
</dbReference>
<sequence length="189" mass="21382">MFECLVGYPPFCSPSAHETYRKIIDWRHELYFPDDVHLSRKSEDLIRRMITSADHRLGKKGAEEIKDHVFFSGVDWTTIRNIEAPFIPHLKSVTDTSYSPTEDLDDLPTEPVGADTDTSSRDLAFLGYTFRRYENYGAVSQAMVRVLQINLHLESCSLPASISIHTTHQTQISALNASPNIYPAGDAKH</sequence>
<dbReference type="InterPro" id="IPR000961">
    <property type="entry name" value="AGC-kinase_C"/>
</dbReference>
<accession>A0A5B0SCZ9</accession>
<dbReference type="GO" id="GO:0005737">
    <property type="term" value="C:cytoplasm"/>
    <property type="evidence" value="ECO:0007669"/>
    <property type="project" value="TreeGrafter"/>
</dbReference>
<keyword evidence="4" id="KW-0808">Transferase</keyword>
<dbReference type="SUPFAM" id="SSF56112">
    <property type="entry name" value="Protein kinase-like (PK-like)"/>
    <property type="match status" value="1"/>
</dbReference>
<gene>
    <name evidence="12" type="primary">CBK1_3</name>
    <name evidence="11" type="synonym">CBK1_5</name>
    <name evidence="11" type="ORF">PGT21_013762</name>
    <name evidence="12" type="ORF">PGTUg99_014263</name>
</gene>
<dbReference type="PROSITE" id="PS51285">
    <property type="entry name" value="AGC_KINASE_CTER"/>
    <property type="match status" value="1"/>
</dbReference>
<keyword evidence="2" id="KW-0723">Serine/threonine-protein kinase</keyword>
<evidence type="ECO:0000256" key="6">
    <source>
        <dbReference type="ARBA" id="ARBA00022777"/>
    </source>
</evidence>
<keyword evidence="7" id="KW-0067">ATP-binding</keyword>
<dbReference type="GO" id="GO:0004674">
    <property type="term" value="F:protein serine/threonine kinase activity"/>
    <property type="evidence" value="ECO:0007669"/>
    <property type="project" value="UniProtKB-KW"/>
</dbReference>
<evidence type="ECO:0000256" key="1">
    <source>
        <dbReference type="ARBA" id="ARBA00012513"/>
    </source>
</evidence>
<dbReference type="InterPro" id="IPR050839">
    <property type="entry name" value="Rho-assoc_Ser/Thr_Kinase"/>
</dbReference>
<comment type="catalytic activity">
    <reaction evidence="8">
        <text>L-threonyl-[protein] + ATP = O-phospho-L-threonyl-[protein] + ADP + H(+)</text>
        <dbReference type="Rhea" id="RHEA:46608"/>
        <dbReference type="Rhea" id="RHEA-COMP:11060"/>
        <dbReference type="Rhea" id="RHEA-COMP:11605"/>
        <dbReference type="ChEBI" id="CHEBI:15378"/>
        <dbReference type="ChEBI" id="CHEBI:30013"/>
        <dbReference type="ChEBI" id="CHEBI:30616"/>
        <dbReference type="ChEBI" id="CHEBI:61977"/>
        <dbReference type="ChEBI" id="CHEBI:456216"/>
        <dbReference type="EC" id="2.7.11.1"/>
    </reaction>
</comment>
<dbReference type="GO" id="GO:0005856">
    <property type="term" value="C:cytoskeleton"/>
    <property type="evidence" value="ECO:0007669"/>
    <property type="project" value="TreeGrafter"/>
</dbReference>
<evidence type="ECO:0000256" key="5">
    <source>
        <dbReference type="ARBA" id="ARBA00022741"/>
    </source>
</evidence>
<comment type="catalytic activity">
    <reaction evidence="9">
        <text>L-seryl-[protein] + ATP = O-phospho-L-seryl-[protein] + ADP + H(+)</text>
        <dbReference type="Rhea" id="RHEA:17989"/>
        <dbReference type="Rhea" id="RHEA-COMP:9863"/>
        <dbReference type="Rhea" id="RHEA-COMP:11604"/>
        <dbReference type="ChEBI" id="CHEBI:15378"/>
        <dbReference type="ChEBI" id="CHEBI:29999"/>
        <dbReference type="ChEBI" id="CHEBI:30616"/>
        <dbReference type="ChEBI" id="CHEBI:83421"/>
        <dbReference type="ChEBI" id="CHEBI:456216"/>
        <dbReference type="EC" id="2.7.11.1"/>
    </reaction>
</comment>
<dbReference type="SMART" id="SM00133">
    <property type="entry name" value="S_TK_X"/>
    <property type="match status" value="1"/>
</dbReference>
<feature type="domain" description="AGC-kinase C-terminal" evidence="10">
    <location>
        <begin position="72"/>
        <end position="140"/>
    </location>
</feature>
<keyword evidence="6 12" id="KW-0418">Kinase</keyword>
<evidence type="ECO:0000256" key="3">
    <source>
        <dbReference type="ARBA" id="ARBA00022553"/>
    </source>
</evidence>
<evidence type="ECO:0000259" key="10">
    <source>
        <dbReference type="PROSITE" id="PS51285"/>
    </source>
</evidence>
<comment type="caution">
    <text evidence="12">The sequence shown here is derived from an EMBL/GenBank/DDBJ whole genome shotgun (WGS) entry which is preliminary data.</text>
</comment>
<evidence type="ECO:0000313" key="11">
    <source>
        <dbReference type="EMBL" id="KAA1096350.1"/>
    </source>
</evidence>
<keyword evidence="3" id="KW-0597">Phosphoprotein</keyword>
<dbReference type="FunFam" id="1.10.510.10:FF:000024">
    <property type="entry name" value="Probable serine/threonine-protein kinase cot-1"/>
    <property type="match status" value="1"/>
</dbReference>
<dbReference type="EC" id="2.7.11.1" evidence="1"/>
<protein>
    <recommendedName>
        <fullName evidence="1">non-specific serine/threonine protein kinase</fullName>
        <ecNumber evidence="1">2.7.11.1</ecNumber>
    </recommendedName>
</protein>
<dbReference type="EMBL" id="VDEP01000037">
    <property type="protein sequence ID" value="KAA1135722.1"/>
    <property type="molecule type" value="Genomic_DNA"/>
</dbReference>
<evidence type="ECO:0000256" key="2">
    <source>
        <dbReference type="ARBA" id="ARBA00022527"/>
    </source>
</evidence>
<dbReference type="EMBL" id="VSWC01000067">
    <property type="protein sequence ID" value="KAA1096350.1"/>
    <property type="molecule type" value="Genomic_DNA"/>
</dbReference>
<keyword evidence="13" id="KW-1185">Reference proteome</keyword>
<evidence type="ECO:0000256" key="7">
    <source>
        <dbReference type="ARBA" id="ARBA00022840"/>
    </source>
</evidence>
<evidence type="ECO:0000256" key="8">
    <source>
        <dbReference type="ARBA" id="ARBA00047899"/>
    </source>
</evidence>
<dbReference type="Proteomes" id="UP000325313">
    <property type="component" value="Unassembled WGS sequence"/>
</dbReference>
<dbReference type="GO" id="GO:0031032">
    <property type="term" value="P:actomyosin structure organization"/>
    <property type="evidence" value="ECO:0007669"/>
    <property type="project" value="TreeGrafter"/>
</dbReference>
<evidence type="ECO:0000256" key="9">
    <source>
        <dbReference type="ARBA" id="ARBA00048679"/>
    </source>
</evidence>
<evidence type="ECO:0000313" key="12">
    <source>
        <dbReference type="EMBL" id="KAA1135722.1"/>
    </source>
</evidence>
<dbReference type="Gene3D" id="1.10.510.10">
    <property type="entry name" value="Transferase(Phosphotransferase) domain 1"/>
    <property type="match status" value="1"/>
</dbReference>
<dbReference type="PANTHER" id="PTHR22988:SF75">
    <property type="entry name" value="MYOSIN-16-LIKE"/>
    <property type="match status" value="1"/>
</dbReference>